<accession>A0A317ECT7</accession>
<feature type="signal peptide" evidence="1">
    <location>
        <begin position="1"/>
        <end position="38"/>
    </location>
</feature>
<name>A0A317ECT7_9PROT</name>
<gene>
    <name evidence="2" type="ORF">DKG75_05210</name>
</gene>
<comment type="caution">
    <text evidence="2">The sequence shown here is derived from an EMBL/GenBank/DDBJ whole genome shotgun (WGS) entry which is preliminary data.</text>
</comment>
<dbReference type="AlphaFoldDB" id="A0A317ECT7"/>
<reference evidence="3" key="1">
    <citation type="submission" date="2018-05" db="EMBL/GenBank/DDBJ databases">
        <title>Zavarzinia sp. HR-AS.</title>
        <authorList>
            <person name="Lee Y."/>
            <person name="Jeon C.O."/>
        </authorList>
    </citation>
    <scope>NUCLEOTIDE SEQUENCE [LARGE SCALE GENOMIC DNA]</scope>
    <source>
        <strain evidence="3">DSM 1231</strain>
    </source>
</reference>
<sequence length="299" mass="32017">MAGLRPARSVTAAFDPGEKMRPAICVFLIALTAAPVPAAPGLAAEVSTPTAARGTASGILGTLRLTESLAALHNESSDPVSPINYIRVVLDDRAIKPWQAGAYPSLATLRDDAIKGKDPVVMLEVDVENTEEVFLSAFIYGPDQKIYTIDNTLELETLSIDNGRISGSFEGDHGTISFDAPINRFPITSKQSGSKARASEPFKIFASFLHALADGDRDKAAALVSPLAMPALRRLVEPGEDMGGAAAALDLIKPLVSEVYYHGDRAVIVHRDPKNELEVVEEIAFSLVRSGGRWLLDDR</sequence>
<dbReference type="EMBL" id="QGLF01000001">
    <property type="protein sequence ID" value="PWR23950.1"/>
    <property type="molecule type" value="Genomic_DNA"/>
</dbReference>
<keyword evidence="3" id="KW-1185">Reference proteome</keyword>
<dbReference type="RefSeq" id="WP_109919981.1">
    <property type="nucleotide sequence ID" value="NZ_QGLF01000001.1"/>
</dbReference>
<protein>
    <recommendedName>
        <fullName evidence="4">DUF1254 domain-containing protein</fullName>
    </recommendedName>
</protein>
<feature type="chain" id="PRO_5016288631" description="DUF1254 domain-containing protein" evidence="1">
    <location>
        <begin position="39"/>
        <end position="299"/>
    </location>
</feature>
<evidence type="ECO:0000313" key="3">
    <source>
        <dbReference type="Proteomes" id="UP000246077"/>
    </source>
</evidence>
<dbReference type="Proteomes" id="UP000246077">
    <property type="component" value="Unassembled WGS sequence"/>
</dbReference>
<keyword evidence="1" id="KW-0732">Signal</keyword>
<organism evidence="2 3">
    <name type="scientific">Zavarzinia compransoris</name>
    <dbReference type="NCBI Taxonomy" id="1264899"/>
    <lineage>
        <taxon>Bacteria</taxon>
        <taxon>Pseudomonadati</taxon>
        <taxon>Pseudomonadota</taxon>
        <taxon>Alphaproteobacteria</taxon>
        <taxon>Rhodospirillales</taxon>
        <taxon>Zavarziniaceae</taxon>
        <taxon>Zavarzinia</taxon>
    </lineage>
</organism>
<proteinExistence type="predicted"/>
<evidence type="ECO:0000256" key="1">
    <source>
        <dbReference type="SAM" id="SignalP"/>
    </source>
</evidence>
<evidence type="ECO:0000313" key="2">
    <source>
        <dbReference type="EMBL" id="PWR23950.1"/>
    </source>
</evidence>
<evidence type="ECO:0008006" key="4">
    <source>
        <dbReference type="Google" id="ProtNLM"/>
    </source>
</evidence>